<sequence length="616" mass="68981">MPLRARLRIARCLHQLQGCAKRRNPLIAKKLHALIIKAGLNESEYLYNTLVDVYGKCGLFQDAYYLFEEMPHRDHVSWASILNAYNHANLPNRSLSIFPTMFAFDRLQPDHFVYASLVKACASLGAIRQGKQIHAHFILSPFCDDDVVKSSLVDMYAKCGLPNIARVVFDSILKENPVSWTAMISGYARSGLKTEAMDLFSRAPVRNLYSWTALISGLVQSGHGIDGSYLFIEMRREGVDIVDPLVLSSVVGACANIAVLEFGKQVHGLVIALGYESCLFISNALVDMYAKCSDILAAKNIFDEIIHKDVVSWTSIIVGAAQHGRADEALALYDDMVLAKVKPNEVTFVGLIYSCSHAGLVSKGRELFKSMTEDYGIKPSLQHFTCLLDLLSRSGCLDEAENLITAMPFEPDEPTWAALLSACKHHGNTQMGLRIANKLLSLNPEDPSTYILLSNIYAGTGMWERMSMVRKLMAAREFKKEPGFSTITFGKEIQAFHAGETCHPMKDEILSLLKELDGEMRRRGYVPDTSSVLHDMEEVEKERQLFWHSERTAVAYGLLKSVPGTVIRIVKNLRVCGDCHTVFKLLSSIVHREIIVRDATRYHHFKDGKCSCNDFW</sequence>
<dbReference type="Pfam" id="PF13041">
    <property type="entry name" value="PPR_2"/>
    <property type="match status" value="1"/>
</dbReference>
<dbReference type="Pfam" id="PF20431">
    <property type="entry name" value="E_motif"/>
    <property type="match status" value="1"/>
</dbReference>
<dbReference type="PANTHER" id="PTHR47926">
    <property type="entry name" value="PENTATRICOPEPTIDE REPEAT-CONTAINING PROTEIN"/>
    <property type="match status" value="1"/>
</dbReference>
<feature type="repeat" description="PPR" evidence="3">
    <location>
        <begin position="309"/>
        <end position="343"/>
    </location>
</feature>
<dbReference type="PROSITE" id="PS51375">
    <property type="entry name" value="PPR"/>
    <property type="match status" value="4"/>
</dbReference>
<comment type="caution">
    <text evidence="5">The sequence shown here is derived from an EMBL/GenBank/DDBJ whole genome shotgun (WGS) entry which is preliminary data.</text>
</comment>
<dbReference type="PANTHER" id="PTHR47926:SF495">
    <property type="entry name" value="DYW DOMAIN-CONTAINING PROTEIN"/>
    <property type="match status" value="1"/>
</dbReference>
<organism evidence="5 6">
    <name type="scientific">Hevea brasiliensis</name>
    <name type="common">Para rubber tree</name>
    <name type="synonym">Siphonia brasiliensis</name>
    <dbReference type="NCBI Taxonomy" id="3981"/>
    <lineage>
        <taxon>Eukaryota</taxon>
        <taxon>Viridiplantae</taxon>
        <taxon>Streptophyta</taxon>
        <taxon>Embryophyta</taxon>
        <taxon>Tracheophyta</taxon>
        <taxon>Spermatophyta</taxon>
        <taxon>Magnoliopsida</taxon>
        <taxon>eudicotyledons</taxon>
        <taxon>Gunneridae</taxon>
        <taxon>Pentapetalae</taxon>
        <taxon>rosids</taxon>
        <taxon>fabids</taxon>
        <taxon>Malpighiales</taxon>
        <taxon>Euphorbiaceae</taxon>
        <taxon>Crotonoideae</taxon>
        <taxon>Micrandreae</taxon>
        <taxon>Hevea</taxon>
    </lineage>
</organism>
<dbReference type="Pfam" id="PF14432">
    <property type="entry name" value="DYW_deaminase"/>
    <property type="match status" value="1"/>
</dbReference>
<feature type="repeat" description="PPR" evidence="3">
    <location>
        <begin position="43"/>
        <end position="77"/>
    </location>
</feature>
<dbReference type="Pfam" id="PF01535">
    <property type="entry name" value="PPR"/>
    <property type="match status" value="4"/>
</dbReference>
<dbReference type="Gene3D" id="1.25.40.10">
    <property type="entry name" value="Tetratricopeptide repeat domain"/>
    <property type="match status" value="3"/>
</dbReference>
<name>A0ABQ9N480_HEVBR</name>
<dbReference type="EMBL" id="JARPOI010000003">
    <property type="protein sequence ID" value="KAJ9185634.1"/>
    <property type="molecule type" value="Genomic_DNA"/>
</dbReference>
<evidence type="ECO:0000256" key="3">
    <source>
        <dbReference type="PROSITE-ProRule" id="PRU00708"/>
    </source>
</evidence>
<comment type="similarity">
    <text evidence="1">Belongs to the PPR family. PCMP-H subfamily.</text>
</comment>
<keyword evidence="2" id="KW-0677">Repeat</keyword>
<accession>A0ABQ9N480</accession>
<keyword evidence="6" id="KW-1185">Reference proteome</keyword>
<feature type="domain" description="DYW" evidence="4">
    <location>
        <begin position="524"/>
        <end position="616"/>
    </location>
</feature>
<dbReference type="NCBIfam" id="TIGR00756">
    <property type="entry name" value="PPR"/>
    <property type="match status" value="4"/>
</dbReference>
<evidence type="ECO:0000256" key="2">
    <source>
        <dbReference type="ARBA" id="ARBA00022737"/>
    </source>
</evidence>
<evidence type="ECO:0000259" key="4">
    <source>
        <dbReference type="Pfam" id="PF14432"/>
    </source>
</evidence>
<protein>
    <recommendedName>
        <fullName evidence="4">DYW domain-containing protein</fullName>
    </recommendedName>
</protein>
<reference evidence="5" key="1">
    <citation type="journal article" date="2023" name="Plant Biotechnol. J.">
        <title>Chromosome-level wild Hevea brasiliensis genome provides new tools for genomic-assisted breeding and valuable loci to elevate rubber yield.</title>
        <authorList>
            <person name="Cheng H."/>
            <person name="Song X."/>
            <person name="Hu Y."/>
            <person name="Wu T."/>
            <person name="Yang Q."/>
            <person name="An Z."/>
            <person name="Feng S."/>
            <person name="Deng Z."/>
            <person name="Wu W."/>
            <person name="Zeng X."/>
            <person name="Tu M."/>
            <person name="Wang X."/>
            <person name="Huang H."/>
        </authorList>
    </citation>
    <scope>NUCLEOTIDE SEQUENCE</scope>
    <source>
        <strain evidence="5">MT/VB/25A 57/8</strain>
    </source>
</reference>
<dbReference type="Proteomes" id="UP001174677">
    <property type="component" value="Chromosome 3"/>
</dbReference>
<dbReference type="SUPFAM" id="SSF48452">
    <property type="entry name" value="TPR-like"/>
    <property type="match status" value="1"/>
</dbReference>
<dbReference type="InterPro" id="IPR011990">
    <property type="entry name" value="TPR-like_helical_dom_sf"/>
</dbReference>
<dbReference type="InterPro" id="IPR002885">
    <property type="entry name" value="PPR_rpt"/>
</dbReference>
<evidence type="ECO:0000313" key="6">
    <source>
        <dbReference type="Proteomes" id="UP001174677"/>
    </source>
</evidence>
<evidence type="ECO:0000256" key="1">
    <source>
        <dbReference type="ARBA" id="ARBA00006643"/>
    </source>
</evidence>
<feature type="repeat" description="PPR" evidence="3">
    <location>
        <begin position="176"/>
        <end position="210"/>
    </location>
</feature>
<dbReference type="InterPro" id="IPR046848">
    <property type="entry name" value="E_motif"/>
</dbReference>
<evidence type="ECO:0000313" key="5">
    <source>
        <dbReference type="EMBL" id="KAJ9185634.1"/>
    </source>
</evidence>
<feature type="repeat" description="PPR" evidence="3">
    <location>
        <begin position="344"/>
        <end position="379"/>
    </location>
</feature>
<dbReference type="InterPro" id="IPR046960">
    <property type="entry name" value="PPR_At4g14850-like_plant"/>
</dbReference>
<gene>
    <name evidence="5" type="ORF">P3X46_005240</name>
</gene>
<dbReference type="InterPro" id="IPR032867">
    <property type="entry name" value="DYW_dom"/>
</dbReference>
<proteinExistence type="inferred from homology"/>